<evidence type="ECO:0000313" key="3">
    <source>
        <dbReference type="Proteomes" id="UP001302321"/>
    </source>
</evidence>
<gene>
    <name evidence="2" type="ORF">QBC36DRAFT_383105</name>
</gene>
<feature type="compositionally biased region" description="Basic residues" evidence="1">
    <location>
        <begin position="29"/>
        <end position="67"/>
    </location>
</feature>
<proteinExistence type="predicted"/>
<comment type="caution">
    <text evidence="2">The sequence shown here is derived from an EMBL/GenBank/DDBJ whole genome shotgun (WGS) entry which is preliminary data.</text>
</comment>
<reference evidence="2" key="1">
    <citation type="journal article" date="2023" name="Mol. Phylogenet. Evol.">
        <title>Genome-scale phylogeny and comparative genomics of the fungal order Sordariales.</title>
        <authorList>
            <person name="Hensen N."/>
            <person name="Bonometti L."/>
            <person name="Westerberg I."/>
            <person name="Brannstrom I.O."/>
            <person name="Guillou S."/>
            <person name="Cros-Aarteil S."/>
            <person name="Calhoun S."/>
            <person name="Haridas S."/>
            <person name="Kuo A."/>
            <person name="Mondo S."/>
            <person name="Pangilinan J."/>
            <person name="Riley R."/>
            <person name="LaButti K."/>
            <person name="Andreopoulos B."/>
            <person name="Lipzen A."/>
            <person name="Chen C."/>
            <person name="Yan M."/>
            <person name="Daum C."/>
            <person name="Ng V."/>
            <person name="Clum A."/>
            <person name="Steindorff A."/>
            <person name="Ohm R.A."/>
            <person name="Martin F."/>
            <person name="Silar P."/>
            <person name="Natvig D.O."/>
            <person name="Lalanne C."/>
            <person name="Gautier V."/>
            <person name="Ament-Velasquez S.L."/>
            <person name="Kruys A."/>
            <person name="Hutchinson M.I."/>
            <person name="Powell A.J."/>
            <person name="Barry K."/>
            <person name="Miller A.N."/>
            <person name="Grigoriev I.V."/>
            <person name="Debuchy R."/>
            <person name="Gladieux P."/>
            <person name="Hiltunen Thoren M."/>
            <person name="Johannesson H."/>
        </authorList>
    </citation>
    <scope>NUCLEOTIDE SEQUENCE</scope>
    <source>
        <strain evidence="2">CBS 892.96</strain>
    </source>
</reference>
<feature type="non-terminal residue" evidence="2">
    <location>
        <position position="190"/>
    </location>
</feature>
<evidence type="ECO:0000256" key="1">
    <source>
        <dbReference type="SAM" id="MobiDB-lite"/>
    </source>
</evidence>
<feature type="compositionally biased region" description="Basic residues" evidence="1">
    <location>
        <begin position="119"/>
        <end position="143"/>
    </location>
</feature>
<evidence type="ECO:0000313" key="2">
    <source>
        <dbReference type="EMBL" id="KAK4170612.1"/>
    </source>
</evidence>
<dbReference type="EMBL" id="MU866933">
    <property type="protein sequence ID" value="KAK4170612.1"/>
    <property type="molecule type" value="Genomic_DNA"/>
</dbReference>
<sequence length="190" mass="21023">MAIPKGRPKNGPDGLPLQREGGNTNATKKSAKKSAKKNSTKKSTKKKSTKKRSTMKPTKKKTTRKKVNPPAVHEYAPRRLSGSIRRRLSEFEQNPEDAAPEPVTEAIVISDNEPEPQPKRTKFALSPRKKRGLVIASKPRKTRSPSTAIQEEGVEEQQASEFSMTARSSAASTIEPSPQRTRSGRQIRLT</sequence>
<protein>
    <submittedName>
        <fullName evidence="2">Uncharacterized protein</fullName>
    </submittedName>
</protein>
<reference evidence="2" key="2">
    <citation type="submission" date="2023-05" db="EMBL/GenBank/DDBJ databases">
        <authorList>
            <consortium name="Lawrence Berkeley National Laboratory"/>
            <person name="Steindorff A."/>
            <person name="Hensen N."/>
            <person name="Bonometti L."/>
            <person name="Westerberg I."/>
            <person name="Brannstrom I.O."/>
            <person name="Guillou S."/>
            <person name="Cros-Aarteil S."/>
            <person name="Calhoun S."/>
            <person name="Haridas S."/>
            <person name="Kuo A."/>
            <person name="Mondo S."/>
            <person name="Pangilinan J."/>
            <person name="Riley R."/>
            <person name="Labutti K."/>
            <person name="Andreopoulos B."/>
            <person name="Lipzen A."/>
            <person name="Chen C."/>
            <person name="Yanf M."/>
            <person name="Daum C."/>
            <person name="Ng V."/>
            <person name="Clum A."/>
            <person name="Ohm R."/>
            <person name="Martin F."/>
            <person name="Silar P."/>
            <person name="Natvig D."/>
            <person name="Lalanne C."/>
            <person name="Gautier V."/>
            <person name="Ament-Velasquez S.L."/>
            <person name="Kruys A."/>
            <person name="Hutchinson M.I."/>
            <person name="Powell A.J."/>
            <person name="Barry K."/>
            <person name="Miller A.N."/>
            <person name="Grigoriev I.V."/>
            <person name="Debuchy R."/>
            <person name="Gladieux P."/>
            <person name="Thoren M.H."/>
            <person name="Johannesson H."/>
        </authorList>
    </citation>
    <scope>NUCLEOTIDE SEQUENCE</scope>
    <source>
        <strain evidence="2">CBS 892.96</strain>
    </source>
</reference>
<name>A0AAN6VYU0_9PEZI</name>
<feature type="compositionally biased region" description="Polar residues" evidence="1">
    <location>
        <begin position="157"/>
        <end position="181"/>
    </location>
</feature>
<feature type="region of interest" description="Disordered" evidence="1">
    <location>
        <begin position="1"/>
        <end position="190"/>
    </location>
</feature>
<accession>A0AAN6VYU0</accession>
<keyword evidence="3" id="KW-1185">Reference proteome</keyword>
<organism evidence="2 3">
    <name type="scientific">Triangularia setosa</name>
    <dbReference type="NCBI Taxonomy" id="2587417"/>
    <lineage>
        <taxon>Eukaryota</taxon>
        <taxon>Fungi</taxon>
        <taxon>Dikarya</taxon>
        <taxon>Ascomycota</taxon>
        <taxon>Pezizomycotina</taxon>
        <taxon>Sordariomycetes</taxon>
        <taxon>Sordariomycetidae</taxon>
        <taxon>Sordariales</taxon>
        <taxon>Podosporaceae</taxon>
        <taxon>Triangularia</taxon>
    </lineage>
</organism>
<dbReference type="Proteomes" id="UP001302321">
    <property type="component" value="Unassembled WGS sequence"/>
</dbReference>
<dbReference type="AlphaFoldDB" id="A0AAN6VYU0"/>